<dbReference type="GO" id="GO:0022857">
    <property type="term" value="F:transmembrane transporter activity"/>
    <property type="evidence" value="ECO:0007669"/>
    <property type="project" value="InterPro"/>
</dbReference>
<feature type="transmembrane region" description="Helical" evidence="5">
    <location>
        <begin position="358"/>
        <end position="378"/>
    </location>
</feature>
<keyword evidence="3 5" id="KW-1133">Transmembrane helix</keyword>
<evidence type="ECO:0000256" key="1">
    <source>
        <dbReference type="ARBA" id="ARBA00004141"/>
    </source>
</evidence>
<dbReference type="Pfam" id="PF07690">
    <property type="entry name" value="MFS_1"/>
    <property type="match status" value="1"/>
</dbReference>
<dbReference type="PANTHER" id="PTHR23502">
    <property type="entry name" value="MAJOR FACILITATOR SUPERFAMILY"/>
    <property type="match status" value="1"/>
</dbReference>
<dbReference type="InterPro" id="IPR036259">
    <property type="entry name" value="MFS_trans_sf"/>
</dbReference>
<dbReference type="InterPro" id="IPR020846">
    <property type="entry name" value="MFS_dom"/>
</dbReference>
<dbReference type="RefSeq" id="XP_008713972.1">
    <property type="nucleotide sequence ID" value="XM_008715750.1"/>
</dbReference>
<evidence type="ECO:0000256" key="3">
    <source>
        <dbReference type="ARBA" id="ARBA00022989"/>
    </source>
</evidence>
<dbReference type="VEuPathDB" id="FungiDB:HMPREF1541_11081"/>
<evidence type="ECO:0000313" key="7">
    <source>
        <dbReference type="EMBL" id="ETN43950.1"/>
    </source>
</evidence>
<comment type="subcellular location">
    <subcellularLocation>
        <location evidence="1">Membrane</location>
        <topology evidence="1">Multi-pass membrane protein</topology>
    </subcellularLocation>
</comment>
<reference evidence="7 8" key="1">
    <citation type="submission" date="2013-03" db="EMBL/GenBank/DDBJ databases">
        <title>The Genome Sequence of Phialophora europaea CBS 101466.</title>
        <authorList>
            <consortium name="The Broad Institute Genomics Platform"/>
            <person name="Cuomo C."/>
            <person name="de Hoog S."/>
            <person name="Gorbushina A."/>
            <person name="Walker B."/>
            <person name="Young S.K."/>
            <person name="Zeng Q."/>
            <person name="Gargeya S."/>
            <person name="Fitzgerald M."/>
            <person name="Haas B."/>
            <person name="Abouelleil A."/>
            <person name="Allen A.W."/>
            <person name="Alvarado L."/>
            <person name="Arachchi H.M."/>
            <person name="Berlin A.M."/>
            <person name="Chapman S.B."/>
            <person name="Gainer-Dewar J."/>
            <person name="Goldberg J."/>
            <person name="Griggs A."/>
            <person name="Gujja S."/>
            <person name="Hansen M."/>
            <person name="Howarth C."/>
            <person name="Imamovic A."/>
            <person name="Ireland A."/>
            <person name="Larimer J."/>
            <person name="McCowan C."/>
            <person name="Murphy C."/>
            <person name="Pearson M."/>
            <person name="Poon T.W."/>
            <person name="Priest M."/>
            <person name="Roberts A."/>
            <person name="Saif S."/>
            <person name="Shea T."/>
            <person name="Sisk P."/>
            <person name="Sykes S."/>
            <person name="Wortman J."/>
            <person name="Nusbaum C."/>
            <person name="Birren B."/>
        </authorList>
    </citation>
    <scope>NUCLEOTIDE SEQUENCE [LARGE SCALE GENOMIC DNA]</scope>
    <source>
        <strain evidence="7 8">CBS 101466</strain>
    </source>
</reference>
<evidence type="ECO:0000313" key="8">
    <source>
        <dbReference type="Proteomes" id="UP000030752"/>
    </source>
</evidence>
<evidence type="ECO:0000256" key="2">
    <source>
        <dbReference type="ARBA" id="ARBA00022692"/>
    </source>
</evidence>
<feature type="transmembrane region" description="Helical" evidence="5">
    <location>
        <begin position="312"/>
        <end position="338"/>
    </location>
</feature>
<evidence type="ECO:0000256" key="4">
    <source>
        <dbReference type="ARBA" id="ARBA00023136"/>
    </source>
</evidence>
<dbReference type="InterPro" id="IPR011701">
    <property type="entry name" value="MFS"/>
</dbReference>
<evidence type="ECO:0000256" key="5">
    <source>
        <dbReference type="SAM" id="Phobius"/>
    </source>
</evidence>
<feature type="transmembrane region" description="Helical" evidence="5">
    <location>
        <begin position="115"/>
        <end position="132"/>
    </location>
</feature>
<dbReference type="OrthoDB" id="6770063at2759"/>
<sequence>MKHHILPRSEKTAPTNTQVFIPNEVQKAYQDGLAERSSNPDKLIWDGKDIVYIDSNFIALPKDIHPRLWTPRRKWVANTLVGSLCFLAPFTATIFAPSINLVMEDLGMTDPIEGALQTAVFLFAFAIAPLFLAPLSEIYGRKRVLLGGNVVFIAFGVGGGFARTPGQLVACRFLAGVGGSSSLAIFGGVLSDLFDLKDRAKASGVLYFTIILGPVAGPACGGWMSERASWRWTCWVPAIAGFVIHIFCQVLLKECYIPTLLHRRLKECQKQDPHLPLYTALDIRARMEQQSGAVYMLTEAFRPVIYLCVDPALFIVALVFALLFGTLYMVIVTFYQVLSDGYSHSPGIVGIDLLSEGIGAMIGLFVTVPLLDVIYTRASAPGKTYHPETRLVAAFGGTMVTAAGLFMYGFSSGRTHFIIPLIGVALFAAGSMNVGLAIQLYAVDCFQFPASAVAAISTFRCVLGGVFPLFGQRLFDAIGIDWGIGLLAFLVLGIGAPAIPMLYLYGKQLRDIGAKNFKKITGK</sequence>
<dbReference type="PANTHER" id="PTHR23502:SF60">
    <property type="entry name" value="MAJOR FACILITATOR SUPERFAMILY (MFS) PROFILE DOMAIN-CONTAINING PROTEIN-RELATED"/>
    <property type="match status" value="1"/>
</dbReference>
<feature type="transmembrane region" description="Helical" evidence="5">
    <location>
        <begin position="450"/>
        <end position="470"/>
    </location>
</feature>
<dbReference type="InterPro" id="IPR005829">
    <property type="entry name" value="Sugar_transporter_CS"/>
</dbReference>
<dbReference type="InParanoid" id="W2S5R7"/>
<dbReference type="AlphaFoldDB" id="W2S5R7"/>
<dbReference type="HOGENOM" id="CLU_008455_1_3_1"/>
<keyword evidence="2 5" id="KW-0812">Transmembrane</keyword>
<dbReference type="GO" id="GO:0140115">
    <property type="term" value="P:export across plasma membrane"/>
    <property type="evidence" value="ECO:0007669"/>
    <property type="project" value="UniProtKB-ARBA"/>
</dbReference>
<dbReference type="GeneID" id="19978420"/>
<feature type="transmembrane region" description="Helical" evidence="5">
    <location>
        <begin position="205"/>
        <end position="224"/>
    </location>
</feature>
<dbReference type="SUPFAM" id="SSF103473">
    <property type="entry name" value="MFS general substrate transporter"/>
    <property type="match status" value="1"/>
</dbReference>
<keyword evidence="8" id="KW-1185">Reference proteome</keyword>
<proteinExistence type="predicted"/>
<protein>
    <recommendedName>
        <fullName evidence="6">Major facilitator superfamily (MFS) profile domain-containing protein</fullName>
    </recommendedName>
</protein>
<keyword evidence="4 5" id="KW-0472">Membrane</keyword>
<organism evidence="7 8">
    <name type="scientific">Cyphellophora europaea (strain CBS 101466)</name>
    <name type="common">Phialophora europaea</name>
    <dbReference type="NCBI Taxonomy" id="1220924"/>
    <lineage>
        <taxon>Eukaryota</taxon>
        <taxon>Fungi</taxon>
        <taxon>Dikarya</taxon>
        <taxon>Ascomycota</taxon>
        <taxon>Pezizomycotina</taxon>
        <taxon>Eurotiomycetes</taxon>
        <taxon>Chaetothyriomycetidae</taxon>
        <taxon>Chaetothyriales</taxon>
        <taxon>Cyphellophoraceae</taxon>
        <taxon>Cyphellophora</taxon>
    </lineage>
</organism>
<feature type="transmembrane region" description="Helical" evidence="5">
    <location>
        <begin position="173"/>
        <end position="193"/>
    </location>
</feature>
<dbReference type="PROSITE" id="PS00216">
    <property type="entry name" value="SUGAR_TRANSPORT_1"/>
    <property type="match status" value="1"/>
</dbReference>
<feature type="transmembrane region" description="Helical" evidence="5">
    <location>
        <begin position="144"/>
        <end position="161"/>
    </location>
</feature>
<dbReference type="eggNOG" id="KOG0255">
    <property type="taxonomic scope" value="Eukaryota"/>
</dbReference>
<dbReference type="STRING" id="1220924.W2S5R7"/>
<dbReference type="PROSITE" id="PS50850">
    <property type="entry name" value="MFS"/>
    <property type="match status" value="1"/>
</dbReference>
<evidence type="ECO:0000259" key="6">
    <source>
        <dbReference type="PROSITE" id="PS50850"/>
    </source>
</evidence>
<dbReference type="GO" id="GO:0005886">
    <property type="term" value="C:plasma membrane"/>
    <property type="evidence" value="ECO:0007669"/>
    <property type="project" value="TreeGrafter"/>
</dbReference>
<dbReference type="Gene3D" id="1.20.1250.20">
    <property type="entry name" value="MFS general substrate transporter like domains"/>
    <property type="match status" value="1"/>
</dbReference>
<feature type="transmembrane region" description="Helical" evidence="5">
    <location>
        <begin position="230"/>
        <end position="252"/>
    </location>
</feature>
<accession>W2S5R7</accession>
<dbReference type="EMBL" id="KB822717">
    <property type="protein sequence ID" value="ETN43950.1"/>
    <property type="molecule type" value="Genomic_DNA"/>
</dbReference>
<feature type="transmembrane region" description="Helical" evidence="5">
    <location>
        <begin position="482"/>
        <end position="505"/>
    </location>
</feature>
<feature type="transmembrane region" description="Helical" evidence="5">
    <location>
        <begin position="390"/>
        <end position="411"/>
    </location>
</feature>
<dbReference type="GO" id="GO:0042908">
    <property type="term" value="P:xenobiotic transport"/>
    <property type="evidence" value="ECO:0007669"/>
    <property type="project" value="UniProtKB-ARBA"/>
</dbReference>
<gene>
    <name evidence="7" type="ORF">HMPREF1541_11081</name>
</gene>
<dbReference type="Proteomes" id="UP000030752">
    <property type="component" value="Unassembled WGS sequence"/>
</dbReference>
<feature type="transmembrane region" description="Helical" evidence="5">
    <location>
        <begin position="417"/>
        <end position="438"/>
    </location>
</feature>
<feature type="transmembrane region" description="Helical" evidence="5">
    <location>
        <begin position="75"/>
        <end position="95"/>
    </location>
</feature>
<feature type="domain" description="Major facilitator superfamily (MFS) profile" evidence="6">
    <location>
        <begin position="77"/>
        <end position="510"/>
    </location>
</feature>
<name>W2S5R7_CYPE1</name>